<evidence type="ECO:0000313" key="3">
    <source>
        <dbReference type="Proteomes" id="UP000189818"/>
    </source>
</evidence>
<evidence type="ECO:0000256" key="1">
    <source>
        <dbReference type="SAM" id="Phobius"/>
    </source>
</evidence>
<keyword evidence="3" id="KW-1185">Reference proteome</keyword>
<keyword evidence="1" id="KW-1133">Transmembrane helix</keyword>
<protein>
    <submittedName>
        <fullName evidence="2">Uncharacterized protein</fullName>
    </submittedName>
</protein>
<evidence type="ECO:0000313" key="2">
    <source>
        <dbReference type="EMBL" id="SKB59249.1"/>
    </source>
</evidence>
<sequence>MADKERQYCLFMDGSKHNRNAGCRAHDNAYGIYGGGTERDRRAADLALFRHMRANRDPLAFVVLYFTTVYGWFFFNYHGRPWRGQLVRKLFRRY</sequence>
<dbReference type="Proteomes" id="UP000189818">
    <property type="component" value="Unassembled WGS sequence"/>
</dbReference>
<dbReference type="EMBL" id="FUYM01000004">
    <property type="protein sequence ID" value="SKB59249.1"/>
    <property type="molecule type" value="Genomic_DNA"/>
</dbReference>
<accession>A0A1T5CIH3</accession>
<reference evidence="3" key="1">
    <citation type="submission" date="2017-02" db="EMBL/GenBank/DDBJ databases">
        <authorList>
            <person name="Varghese N."/>
            <person name="Submissions S."/>
        </authorList>
    </citation>
    <scope>NUCLEOTIDE SEQUENCE [LARGE SCALE GENOMIC DNA]</scope>
    <source>
        <strain evidence="3">UM2</strain>
    </source>
</reference>
<organism evidence="2 3">
    <name type="scientific">Rhizorhabdus histidinilytica</name>
    <dbReference type="NCBI Taxonomy" id="439228"/>
    <lineage>
        <taxon>Bacteria</taxon>
        <taxon>Pseudomonadati</taxon>
        <taxon>Pseudomonadota</taxon>
        <taxon>Alphaproteobacteria</taxon>
        <taxon>Sphingomonadales</taxon>
        <taxon>Sphingomonadaceae</taxon>
        <taxon>Rhizorhabdus</taxon>
    </lineage>
</organism>
<dbReference type="OrthoDB" id="7507461at2"/>
<proteinExistence type="predicted"/>
<gene>
    <name evidence="2" type="ORF">SAMN06295920_10490</name>
</gene>
<dbReference type="AlphaFoldDB" id="A0A1T5CIH3"/>
<feature type="transmembrane region" description="Helical" evidence="1">
    <location>
        <begin position="58"/>
        <end position="75"/>
    </location>
</feature>
<dbReference type="STRING" id="439228.SAMN06295920_10490"/>
<keyword evidence="1" id="KW-0812">Transmembrane</keyword>
<dbReference type="RefSeq" id="WP_079648007.1">
    <property type="nucleotide sequence ID" value="NZ_JBHRVT010000003.1"/>
</dbReference>
<name>A0A1T5CIH3_9SPHN</name>
<keyword evidence="1" id="KW-0472">Membrane</keyword>